<comment type="caution">
    <text evidence="1">The sequence shown here is derived from an EMBL/GenBank/DDBJ whole genome shotgun (WGS) entry which is preliminary data.</text>
</comment>
<sequence>MRDLAKYEAIRDFIRTLNEQEIIDLIINLMPNEIQKRTRDLFNSGLSFESSDIQNALKLLLYLKEVKKLIFSMIDGWI</sequence>
<organism evidence="1 2">
    <name type="scientific">Legionella parisiensis</name>
    <dbReference type="NCBI Taxonomy" id="45071"/>
    <lineage>
        <taxon>Bacteria</taxon>
        <taxon>Pseudomonadati</taxon>
        <taxon>Pseudomonadota</taxon>
        <taxon>Gammaproteobacteria</taxon>
        <taxon>Legionellales</taxon>
        <taxon>Legionellaceae</taxon>
        <taxon>Legionella</taxon>
    </lineage>
</organism>
<dbReference type="EMBL" id="LSOG01000078">
    <property type="protein sequence ID" value="OEH46083.1"/>
    <property type="molecule type" value="Genomic_DNA"/>
</dbReference>
<reference evidence="1 2" key="1">
    <citation type="submission" date="2016-02" db="EMBL/GenBank/DDBJ databases">
        <title>Secondary metabolites in Legionella.</title>
        <authorList>
            <person name="Tobias N.J."/>
            <person name="Bode H.B."/>
        </authorList>
    </citation>
    <scope>NUCLEOTIDE SEQUENCE [LARGE SCALE GENOMIC DNA]</scope>
    <source>
        <strain evidence="1 2">DSM 19216</strain>
    </source>
</reference>
<dbReference type="AlphaFoldDB" id="A0A1E5JP01"/>
<dbReference type="PATRIC" id="fig|45071.7.peg.3167"/>
<accession>A0A1E5JP01</accession>
<dbReference type="RefSeq" id="WP_069683553.1">
    <property type="nucleotide sequence ID" value="NZ_LSOG01000078.1"/>
</dbReference>
<name>A0A1E5JP01_9GAMM</name>
<proteinExistence type="predicted"/>
<evidence type="ECO:0000313" key="1">
    <source>
        <dbReference type="EMBL" id="OEH46083.1"/>
    </source>
</evidence>
<keyword evidence="2" id="KW-1185">Reference proteome</keyword>
<gene>
    <name evidence="1" type="ORF">lpari_02966</name>
</gene>
<evidence type="ECO:0000313" key="2">
    <source>
        <dbReference type="Proteomes" id="UP000095229"/>
    </source>
</evidence>
<protein>
    <submittedName>
        <fullName evidence="1">Uncharacterized protein</fullName>
    </submittedName>
</protein>
<dbReference type="Proteomes" id="UP000095229">
    <property type="component" value="Unassembled WGS sequence"/>
</dbReference>